<dbReference type="GO" id="GO:0005886">
    <property type="term" value="C:plasma membrane"/>
    <property type="evidence" value="ECO:0007669"/>
    <property type="project" value="InterPro"/>
</dbReference>
<name>A0A644W439_9ZZZZ</name>
<evidence type="ECO:0000259" key="2">
    <source>
        <dbReference type="Pfam" id="PF02608"/>
    </source>
</evidence>
<reference evidence="3" key="1">
    <citation type="submission" date="2019-08" db="EMBL/GenBank/DDBJ databases">
        <authorList>
            <person name="Kucharzyk K."/>
            <person name="Murdoch R.W."/>
            <person name="Higgins S."/>
            <person name="Loffler F."/>
        </authorList>
    </citation>
    <scope>NUCLEOTIDE SEQUENCE</scope>
</reference>
<dbReference type="AlphaFoldDB" id="A0A644W439"/>
<sequence>MCMFSKWERVLLSCLLVGSLAVAGCGSGKKDTDKGGKTKVAFVHNGSINDGGWTNAHSNGRLALLKDNKNVEASYVENVGDGADAERVITQLASQGNKVIFATSFGYMDSMVNVAKKYPDTIFMHCSGYKTASNMGNYFGRIYQARYLTGMVAGKQTQSNIIGYVAAFPIPEVVRGIDAFTLGVKAVNPKAIVKVIWSNTWYDPAKEKQAALTLIDAGADVITQHQDTVGPQLAAEERGKWSIGYNMDMSKAAPKAVLTSAIWNWGPYYEKVIKEVQAGTWKSGAYWGSMKDNVVDIAPYGPMVPEATRTLVNQAKQDIISGKLNPFAGPIKDQDGKVRVEQGQIMSDADLLKIDWFVEGVDGYISK</sequence>
<dbReference type="CDD" id="cd19963">
    <property type="entry name" value="PBP1_BMP-like"/>
    <property type="match status" value="1"/>
</dbReference>
<dbReference type="PROSITE" id="PS51257">
    <property type="entry name" value="PROKAR_LIPOPROTEIN"/>
    <property type="match status" value="1"/>
</dbReference>
<comment type="caution">
    <text evidence="3">The sequence shown here is derived from an EMBL/GenBank/DDBJ whole genome shotgun (WGS) entry which is preliminary data.</text>
</comment>
<feature type="domain" description="ABC transporter substrate-binding protein PnrA-like" evidence="2">
    <location>
        <begin position="37"/>
        <end position="319"/>
    </location>
</feature>
<dbReference type="InterPro" id="IPR052910">
    <property type="entry name" value="ABC-Purine-Binding"/>
</dbReference>
<dbReference type="EMBL" id="VSSQ01000612">
    <property type="protein sequence ID" value="MPL98509.1"/>
    <property type="molecule type" value="Genomic_DNA"/>
</dbReference>
<dbReference type="Pfam" id="PF02608">
    <property type="entry name" value="Bmp"/>
    <property type="match status" value="1"/>
</dbReference>
<dbReference type="PANTHER" id="PTHR43208">
    <property type="entry name" value="ABC TRANSPORTER SUBSTRATE-BINDING PROTEIN"/>
    <property type="match status" value="1"/>
</dbReference>
<dbReference type="InterPro" id="IPR003760">
    <property type="entry name" value="PnrA-like"/>
</dbReference>
<gene>
    <name evidence="3" type="ORF">SDC9_44715</name>
</gene>
<protein>
    <submittedName>
        <fullName evidence="3">Purine-binding protein</fullName>
    </submittedName>
</protein>
<organism evidence="3">
    <name type="scientific">bioreactor metagenome</name>
    <dbReference type="NCBI Taxonomy" id="1076179"/>
    <lineage>
        <taxon>unclassified sequences</taxon>
        <taxon>metagenomes</taxon>
        <taxon>ecological metagenomes</taxon>
    </lineage>
</organism>
<accession>A0A644W439</accession>
<dbReference type="Gene3D" id="3.40.50.2300">
    <property type="match status" value="2"/>
</dbReference>
<evidence type="ECO:0000256" key="1">
    <source>
        <dbReference type="ARBA" id="ARBA00022729"/>
    </source>
</evidence>
<dbReference type="PANTHER" id="PTHR43208:SF1">
    <property type="entry name" value="ABC TRANSPORTER SUBSTRATE-BINDING PROTEIN"/>
    <property type="match status" value="1"/>
</dbReference>
<evidence type="ECO:0000313" key="3">
    <source>
        <dbReference type="EMBL" id="MPL98509.1"/>
    </source>
</evidence>
<proteinExistence type="predicted"/>
<keyword evidence="1" id="KW-0732">Signal</keyword>